<protein>
    <recommendedName>
        <fullName evidence="1">GST N-terminal domain-containing protein</fullName>
    </recommendedName>
</protein>
<feature type="domain" description="GST N-terminal" evidence="1">
    <location>
        <begin position="24"/>
        <end position="103"/>
    </location>
</feature>
<dbReference type="Gene3D" id="3.40.30.110">
    <property type="match status" value="2"/>
</dbReference>
<sequence length="342" mass="38517">MHYSNCFPFSLYNHLFPSTIMTNRQVILHWYPQSPFAQKVAWALLYKKVDFKIVLITPIEPRPLRRPLDGGYRKTPILQIGNHTFCDSKIIFAELEQRFPEPSFYPKDTDGVSSENLIKGLARWTDSSLFSLVASQIQMGALGKEFLEDRSKFAGRKIDPEKLKFTIPFMNQSLKAEIKIAERFVSERNKNGELWALGTNSLSLLDLNFAMITWFVKSLIGKDWINANVPVLGHHLEKTLKAVDAGKLKKIEAISPEEALKVAKEQSFGLSNATHDGSLNIQLGKLVSISPTDSGIIPSIGVLVHSTVNETVIEHKEEKYGFTSYTHFPVVGFVVLPQVSKL</sequence>
<organism evidence="2 3">
    <name type="scientific">Rhizopus stolonifer</name>
    <name type="common">Rhizopus nigricans</name>
    <dbReference type="NCBI Taxonomy" id="4846"/>
    <lineage>
        <taxon>Eukaryota</taxon>
        <taxon>Fungi</taxon>
        <taxon>Fungi incertae sedis</taxon>
        <taxon>Mucoromycota</taxon>
        <taxon>Mucoromycotina</taxon>
        <taxon>Mucoromycetes</taxon>
        <taxon>Mucorales</taxon>
        <taxon>Mucorineae</taxon>
        <taxon>Rhizopodaceae</taxon>
        <taxon>Rhizopus</taxon>
    </lineage>
</organism>
<evidence type="ECO:0000259" key="1">
    <source>
        <dbReference type="PROSITE" id="PS50404"/>
    </source>
</evidence>
<dbReference type="EMBL" id="PJQM01000066">
    <property type="protein sequence ID" value="RCI06900.1"/>
    <property type="molecule type" value="Genomic_DNA"/>
</dbReference>
<dbReference type="AlphaFoldDB" id="A0A367KXR5"/>
<dbReference type="Gene3D" id="1.20.1050.10">
    <property type="match status" value="1"/>
</dbReference>
<dbReference type="CDD" id="cd00570">
    <property type="entry name" value="GST_N_family"/>
    <property type="match status" value="1"/>
</dbReference>
<proteinExistence type="predicted"/>
<evidence type="ECO:0000313" key="3">
    <source>
        <dbReference type="Proteomes" id="UP000253551"/>
    </source>
</evidence>
<dbReference type="Pfam" id="PF13417">
    <property type="entry name" value="GST_N_3"/>
    <property type="match status" value="1"/>
</dbReference>
<dbReference type="InterPro" id="IPR036249">
    <property type="entry name" value="Thioredoxin-like_sf"/>
</dbReference>
<dbReference type="PROSITE" id="PS50404">
    <property type="entry name" value="GST_NTER"/>
    <property type="match status" value="1"/>
</dbReference>
<comment type="caution">
    <text evidence="2">The sequence shown here is derived from an EMBL/GenBank/DDBJ whole genome shotgun (WGS) entry which is preliminary data.</text>
</comment>
<evidence type="ECO:0000313" key="2">
    <source>
        <dbReference type="EMBL" id="RCI06900.1"/>
    </source>
</evidence>
<accession>A0A367KXR5</accession>
<dbReference type="OrthoDB" id="202840at2759"/>
<dbReference type="Proteomes" id="UP000253551">
    <property type="component" value="Unassembled WGS sequence"/>
</dbReference>
<reference evidence="2 3" key="1">
    <citation type="journal article" date="2018" name="G3 (Bethesda)">
        <title>Phylogenetic and Phylogenomic Definition of Rhizopus Species.</title>
        <authorList>
            <person name="Gryganskyi A.P."/>
            <person name="Golan J."/>
            <person name="Dolatabadi S."/>
            <person name="Mondo S."/>
            <person name="Robb S."/>
            <person name="Idnurm A."/>
            <person name="Muszewska A."/>
            <person name="Steczkiewicz K."/>
            <person name="Masonjones S."/>
            <person name="Liao H.L."/>
            <person name="Gajdeczka M.T."/>
            <person name="Anike F."/>
            <person name="Vuek A."/>
            <person name="Anishchenko I.M."/>
            <person name="Voigt K."/>
            <person name="de Hoog G.S."/>
            <person name="Smith M.E."/>
            <person name="Heitman J."/>
            <person name="Vilgalys R."/>
            <person name="Stajich J.E."/>
        </authorList>
    </citation>
    <scope>NUCLEOTIDE SEQUENCE [LARGE SCALE GENOMIC DNA]</scope>
    <source>
        <strain evidence="2 3">LSU 92-RS-03</strain>
    </source>
</reference>
<keyword evidence="3" id="KW-1185">Reference proteome</keyword>
<dbReference type="STRING" id="4846.A0A367KXR5"/>
<gene>
    <name evidence="2" type="ORF">CU098_013425</name>
</gene>
<dbReference type="InterPro" id="IPR004045">
    <property type="entry name" value="Glutathione_S-Trfase_N"/>
</dbReference>
<name>A0A367KXR5_RHIST</name>
<dbReference type="SUPFAM" id="SSF52833">
    <property type="entry name" value="Thioredoxin-like"/>
    <property type="match status" value="1"/>
</dbReference>